<gene>
    <name evidence="1" type="ORF">UFOVP1625_35</name>
</gene>
<organism evidence="1">
    <name type="scientific">uncultured Caudovirales phage</name>
    <dbReference type="NCBI Taxonomy" id="2100421"/>
    <lineage>
        <taxon>Viruses</taxon>
        <taxon>Duplodnaviria</taxon>
        <taxon>Heunggongvirae</taxon>
        <taxon>Uroviricota</taxon>
        <taxon>Caudoviricetes</taxon>
        <taxon>Peduoviridae</taxon>
        <taxon>Maltschvirus</taxon>
        <taxon>Maltschvirus maltsch</taxon>
    </lineage>
</organism>
<accession>A0A6J5SYF3</accession>
<sequence>MTTVIVEGPSSTVSVDGDGLLSVVSVGIQGPAGSSAGIAIGGYNVNFTNLLNNDLISFDSSTSAWKNKIQTDLTDGGNF</sequence>
<dbReference type="EMBL" id="LR797490">
    <property type="protein sequence ID" value="CAB4220478.1"/>
    <property type="molecule type" value="Genomic_DNA"/>
</dbReference>
<name>A0A6J5SYF3_9CAUD</name>
<evidence type="ECO:0000313" key="1">
    <source>
        <dbReference type="EMBL" id="CAB4220478.1"/>
    </source>
</evidence>
<reference evidence="1" key="1">
    <citation type="submission" date="2020-05" db="EMBL/GenBank/DDBJ databases">
        <authorList>
            <person name="Chiriac C."/>
            <person name="Salcher M."/>
            <person name="Ghai R."/>
            <person name="Kavagutti S V."/>
        </authorList>
    </citation>
    <scope>NUCLEOTIDE SEQUENCE</scope>
</reference>
<protein>
    <submittedName>
        <fullName evidence="1">Uncharacterized protein</fullName>
    </submittedName>
</protein>
<proteinExistence type="predicted"/>